<sequence>MSPLTLKKSRASKGSVSKVSLDRRRQERMCSGDALATPHFAQTGKTLRVVVQLLFKEHPKGRSLTWLLCLLTLAGNIGLAFTPRVALPGENLPMYFNQTAQCHPPPL</sequence>
<proteinExistence type="predicted"/>
<keyword evidence="2" id="KW-0812">Transmembrane</keyword>
<name>A0A4Y2SM03_ARAVE</name>
<accession>A0A4Y2SM03</accession>
<evidence type="ECO:0000256" key="1">
    <source>
        <dbReference type="SAM" id="MobiDB-lite"/>
    </source>
</evidence>
<feature type="transmembrane region" description="Helical" evidence="2">
    <location>
        <begin position="64"/>
        <end position="86"/>
    </location>
</feature>
<gene>
    <name evidence="3" type="ORF">AVEN_122305_1</name>
</gene>
<evidence type="ECO:0000313" key="4">
    <source>
        <dbReference type="Proteomes" id="UP000499080"/>
    </source>
</evidence>
<dbReference type="Proteomes" id="UP000499080">
    <property type="component" value="Unassembled WGS sequence"/>
</dbReference>
<feature type="region of interest" description="Disordered" evidence="1">
    <location>
        <begin position="1"/>
        <end position="25"/>
    </location>
</feature>
<keyword evidence="2" id="KW-0472">Membrane</keyword>
<evidence type="ECO:0000256" key="2">
    <source>
        <dbReference type="SAM" id="Phobius"/>
    </source>
</evidence>
<dbReference type="EMBL" id="BGPR01022136">
    <property type="protein sequence ID" value="GBN88145.1"/>
    <property type="molecule type" value="Genomic_DNA"/>
</dbReference>
<reference evidence="3 4" key="1">
    <citation type="journal article" date="2019" name="Sci. Rep.">
        <title>Orb-weaving spider Araneus ventricosus genome elucidates the spidroin gene catalogue.</title>
        <authorList>
            <person name="Kono N."/>
            <person name="Nakamura H."/>
            <person name="Ohtoshi R."/>
            <person name="Moran D.A.P."/>
            <person name="Shinohara A."/>
            <person name="Yoshida Y."/>
            <person name="Fujiwara M."/>
            <person name="Mori M."/>
            <person name="Tomita M."/>
            <person name="Arakawa K."/>
        </authorList>
    </citation>
    <scope>NUCLEOTIDE SEQUENCE [LARGE SCALE GENOMIC DNA]</scope>
</reference>
<protein>
    <submittedName>
        <fullName evidence="3">Uncharacterized protein</fullName>
    </submittedName>
</protein>
<evidence type="ECO:0000313" key="3">
    <source>
        <dbReference type="EMBL" id="GBN88145.1"/>
    </source>
</evidence>
<keyword evidence="2" id="KW-1133">Transmembrane helix</keyword>
<dbReference type="AlphaFoldDB" id="A0A4Y2SM03"/>
<comment type="caution">
    <text evidence="3">The sequence shown here is derived from an EMBL/GenBank/DDBJ whole genome shotgun (WGS) entry which is preliminary data.</text>
</comment>
<keyword evidence="4" id="KW-1185">Reference proteome</keyword>
<organism evidence="3 4">
    <name type="scientific">Araneus ventricosus</name>
    <name type="common">Orbweaver spider</name>
    <name type="synonym">Epeira ventricosa</name>
    <dbReference type="NCBI Taxonomy" id="182803"/>
    <lineage>
        <taxon>Eukaryota</taxon>
        <taxon>Metazoa</taxon>
        <taxon>Ecdysozoa</taxon>
        <taxon>Arthropoda</taxon>
        <taxon>Chelicerata</taxon>
        <taxon>Arachnida</taxon>
        <taxon>Araneae</taxon>
        <taxon>Araneomorphae</taxon>
        <taxon>Entelegynae</taxon>
        <taxon>Araneoidea</taxon>
        <taxon>Araneidae</taxon>
        <taxon>Araneus</taxon>
    </lineage>
</organism>